<sequence length="119" mass="13009">MTSRREEYRGHYPVVISEVLSVRPNGVGATGNLTSGKFSTTAEEVSNENRTLALAERSSRPGVQFTPSRKAASARHSSPAGNSNSSWQQQRRRKDHRASRVNSEASRPKGKQITRGSTA</sequence>
<comment type="caution">
    <text evidence="2">The sequence shown here is derived from an EMBL/GenBank/DDBJ whole genome shotgun (WGS) entry which is preliminary data.</text>
</comment>
<evidence type="ECO:0000313" key="3">
    <source>
        <dbReference type="Proteomes" id="UP000335636"/>
    </source>
</evidence>
<accession>A0A5E4D428</accession>
<feature type="non-terminal residue" evidence="2">
    <location>
        <position position="119"/>
    </location>
</feature>
<gene>
    <name evidence="2" type="ORF">MONAX_5E017223</name>
</gene>
<keyword evidence="3" id="KW-1185">Reference proteome</keyword>
<name>A0A5E4D428_MARMO</name>
<proteinExistence type="predicted"/>
<dbReference type="Proteomes" id="UP000335636">
    <property type="component" value="Unassembled WGS sequence"/>
</dbReference>
<dbReference type="EMBL" id="CABDUW010003276">
    <property type="protein sequence ID" value="VTJ88963.1"/>
    <property type="molecule type" value="Genomic_DNA"/>
</dbReference>
<protein>
    <submittedName>
        <fullName evidence="2">Uncharacterized protein</fullName>
    </submittedName>
</protein>
<evidence type="ECO:0000313" key="2">
    <source>
        <dbReference type="EMBL" id="VTJ88963.1"/>
    </source>
</evidence>
<feature type="compositionally biased region" description="Polar residues" evidence="1">
    <location>
        <begin position="31"/>
        <end position="50"/>
    </location>
</feature>
<feature type="region of interest" description="Disordered" evidence="1">
    <location>
        <begin position="24"/>
        <end position="119"/>
    </location>
</feature>
<organism evidence="2 3">
    <name type="scientific">Marmota monax</name>
    <name type="common">Woodchuck</name>
    <dbReference type="NCBI Taxonomy" id="9995"/>
    <lineage>
        <taxon>Eukaryota</taxon>
        <taxon>Metazoa</taxon>
        <taxon>Chordata</taxon>
        <taxon>Craniata</taxon>
        <taxon>Vertebrata</taxon>
        <taxon>Euteleostomi</taxon>
        <taxon>Mammalia</taxon>
        <taxon>Eutheria</taxon>
        <taxon>Euarchontoglires</taxon>
        <taxon>Glires</taxon>
        <taxon>Rodentia</taxon>
        <taxon>Sciuromorpha</taxon>
        <taxon>Sciuridae</taxon>
        <taxon>Xerinae</taxon>
        <taxon>Marmotini</taxon>
        <taxon>Marmota</taxon>
    </lineage>
</organism>
<dbReference type="AlphaFoldDB" id="A0A5E4D428"/>
<evidence type="ECO:0000256" key="1">
    <source>
        <dbReference type="SAM" id="MobiDB-lite"/>
    </source>
</evidence>
<feature type="compositionally biased region" description="Basic residues" evidence="1">
    <location>
        <begin position="90"/>
        <end position="99"/>
    </location>
</feature>
<reference evidence="2" key="1">
    <citation type="submission" date="2019-04" db="EMBL/GenBank/DDBJ databases">
        <authorList>
            <person name="Alioto T."/>
            <person name="Alioto T."/>
        </authorList>
    </citation>
    <scope>NUCLEOTIDE SEQUENCE [LARGE SCALE GENOMIC DNA]</scope>
</reference>
<feature type="compositionally biased region" description="Polar residues" evidence="1">
    <location>
        <begin position="75"/>
        <end position="89"/>
    </location>
</feature>